<evidence type="ECO:0000256" key="1">
    <source>
        <dbReference type="ARBA" id="ARBA00004606"/>
    </source>
</evidence>
<comment type="subcellular location">
    <subcellularLocation>
        <location evidence="6">Endomembrane system</location>
        <topology evidence="6">Single-pass membrane protein</topology>
    </subcellularLocation>
    <subcellularLocation>
        <location evidence="1 7">Membrane</location>
        <topology evidence="1 7">Single-pass type II membrane protein</topology>
    </subcellularLocation>
</comment>
<dbReference type="InterPro" id="IPR029063">
    <property type="entry name" value="SAM-dependent_MTases_sf"/>
</dbReference>
<evidence type="ECO:0000256" key="6">
    <source>
        <dbReference type="ARBA" id="ARBA00037847"/>
    </source>
</evidence>
<reference evidence="8" key="1">
    <citation type="submission" date="2023-04" db="EMBL/GenBank/DDBJ databases">
        <authorList>
            <person name="Vijverberg K."/>
            <person name="Xiong W."/>
            <person name="Schranz E."/>
        </authorList>
    </citation>
    <scope>NUCLEOTIDE SEQUENCE</scope>
</reference>
<name>A0AA35ZKS7_LACSI</name>
<keyword evidence="7" id="KW-0808">Transferase</keyword>
<dbReference type="InterPro" id="IPR004159">
    <property type="entry name" value="Put_SAM_MeTrfase"/>
</dbReference>
<dbReference type="EMBL" id="OX465083">
    <property type="protein sequence ID" value="CAI9294003.1"/>
    <property type="molecule type" value="Genomic_DNA"/>
</dbReference>
<keyword evidence="9" id="KW-1185">Reference proteome</keyword>
<dbReference type="Pfam" id="PF03141">
    <property type="entry name" value="Methyltransf_29"/>
    <property type="match status" value="1"/>
</dbReference>
<dbReference type="PANTHER" id="PTHR10108:SF1130">
    <property type="entry name" value="METHYLTRANSFERASE PMT26-RELATED"/>
    <property type="match status" value="1"/>
</dbReference>
<evidence type="ECO:0000256" key="4">
    <source>
        <dbReference type="ARBA" id="ARBA00022968"/>
    </source>
</evidence>
<organism evidence="8 9">
    <name type="scientific">Lactuca saligna</name>
    <name type="common">Willowleaf lettuce</name>
    <dbReference type="NCBI Taxonomy" id="75948"/>
    <lineage>
        <taxon>Eukaryota</taxon>
        <taxon>Viridiplantae</taxon>
        <taxon>Streptophyta</taxon>
        <taxon>Embryophyta</taxon>
        <taxon>Tracheophyta</taxon>
        <taxon>Spermatophyta</taxon>
        <taxon>Magnoliopsida</taxon>
        <taxon>eudicotyledons</taxon>
        <taxon>Gunneridae</taxon>
        <taxon>Pentapetalae</taxon>
        <taxon>asterids</taxon>
        <taxon>campanulids</taxon>
        <taxon>Asterales</taxon>
        <taxon>Asteraceae</taxon>
        <taxon>Cichorioideae</taxon>
        <taxon>Cichorieae</taxon>
        <taxon>Lactucinae</taxon>
        <taxon>Lactuca</taxon>
    </lineage>
</organism>
<evidence type="ECO:0000256" key="2">
    <source>
        <dbReference type="ARBA" id="ARBA00008361"/>
    </source>
</evidence>
<evidence type="ECO:0000256" key="3">
    <source>
        <dbReference type="ARBA" id="ARBA00022603"/>
    </source>
</evidence>
<comment type="similarity">
    <text evidence="2 7">Belongs to the methyltransferase superfamily.</text>
</comment>
<evidence type="ECO:0000256" key="7">
    <source>
        <dbReference type="RuleBase" id="RU366043"/>
    </source>
</evidence>
<accession>A0AA35ZKS7</accession>
<sequence length="289" mass="33774">MTKLTKAMCWELIAVNKDKVNKVGVAVYQKPISSECYEGRPQNDPPLCIESNDPNVAWKVPLQTCMHKVPIAAEVRRSKWPEEWSSRVEKAPYWLLTSHIGVYGKLALEDFTADFEHWKRVVNKSYMNGLWINWSNVRNVMDMRAIYGGFAAALREMKTWVMNVVSVDSPDTLPIIYERKLFGIYHDWCESFSTYPRSYDLLHADHLFSKIKKKWNMMDLIAEVDRILRPEGKLIVRDTVEIIDEVENILRSIYWEVRLTYSKDKDGLLCVQKSMWMPVEVEIITYAIA</sequence>
<dbReference type="GO" id="GO:0005768">
    <property type="term" value="C:endosome"/>
    <property type="evidence" value="ECO:0007669"/>
    <property type="project" value="TreeGrafter"/>
</dbReference>
<keyword evidence="4 7" id="KW-0812">Transmembrane</keyword>
<dbReference type="SUPFAM" id="SSF53335">
    <property type="entry name" value="S-adenosyl-L-methionine-dependent methyltransferases"/>
    <property type="match status" value="1"/>
</dbReference>
<dbReference type="GO" id="GO:0005802">
    <property type="term" value="C:trans-Golgi network"/>
    <property type="evidence" value="ECO:0007669"/>
    <property type="project" value="TreeGrafter"/>
</dbReference>
<dbReference type="GO" id="GO:0032259">
    <property type="term" value="P:methylation"/>
    <property type="evidence" value="ECO:0007669"/>
    <property type="project" value="UniProtKB-KW"/>
</dbReference>
<gene>
    <name evidence="8" type="ORF">LSALG_LOCUS32997</name>
</gene>
<dbReference type="AlphaFoldDB" id="A0AA35ZKS7"/>
<keyword evidence="3 7" id="KW-0489">Methyltransferase</keyword>
<evidence type="ECO:0000313" key="9">
    <source>
        <dbReference type="Proteomes" id="UP001177003"/>
    </source>
</evidence>
<dbReference type="PANTHER" id="PTHR10108">
    <property type="entry name" value="SAM-DEPENDENT METHYLTRANSFERASE"/>
    <property type="match status" value="1"/>
</dbReference>
<proteinExistence type="inferred from homology"/>
<evidence type="ECO:0000256" key="5">
    <source>
        <dbReference type="ARBA" id="ARBA00023180"/>
    </source>
</evidence>
<dbReference type="GO" id="GO:0008168">
    <property type="term" value="F:methyltransferase activity"/>
    <property type="evidence" value="ECO:0007669"/>
    <property type="project" value="UniProtKB-UniRule"/>
</dbReference>
<keyword evidence="4 7" id="KW-0735">Signal-anchor</keyword>
<dbReference type="GO" id="GO:0016020">
    <property type="term" value="C:membrane"/>
    <property type="evidence" value="ECO:0007669"/>
    <property type="project" value="UniProtKB-SubCell"/>
</dbReference>
<keyword evidence="5 7" id="KW-0325">Glycoprotein</keyword>
<dbReference type="EC" id="2.1.1.-" evidence="7"/>
<dbReference type="Proteomes" id="UP001177003">
    <property type="component" value="Chromosome 7"/>
</dbReference>
<protein>
    <recommendedName>
        <fullName evidence="7">Methyltransferase</fullName>
        <ecNumber evidence="7">2.1.1.-</ecNumber>
    </recommendedName>
</protein>
<evidence type="ECO:0000313" key="8">
    <source>
        <dbReference type="EMBL" id="CAI9294003.1"/>
    </source>
</evidence>